<dbReference type="STRING" id="1150368.SAMN02927921_04213"/>
<feature type="domain" description="Putative beta-lactamase-inhibitor-like PepSY-like" evidence="2">
    <location>
        <begin position="66"/>
        <end position="146"/>
    </location>
</feature>
<dbReference type="SUPFAM" id="SSF160574">
    <property type="entry name" value="BT0923-like"/>
    <property type="match status" value="1"/>
</dbReference>
<dbReference type="InterPro" id="IPR021533">
    <property type="entry name" value="PepSY-like"/>
</dbReference>
<name>A0A1K1RYS7_9FLAO</name>
<evidence type="ECO:0000313" key="4">
    <source>
        <dbReference type="Proteomes" id="UP000182248"/>
    </source>
</evidence>
<dbReference type="EMBL" id="FPJE01000043">
    <property type="protein sequence ID" value="SFW77283.1"/>
    <property type="molecule type" value="Genomic_DNA"/>
</dbReference>
<gene>
    <name evidence="3" type="ORF">SAMN02927921_04213</name>
</gene>
<dbReference type="Gene3D" id="3.40.1420.30">
    <property type="match status" value="1"/>
</dbReference>
<feature type="signal peptide" evidence="1">
    <location>
        <begin position="1"/>
        <end position="22"/>
    </location>
</feature>
<dbReference type="AlphaFoldDB" id="A0A1K1RYS7"/>
<accession>A0A1K1RYS7</accession>
<organism evidence="3 4">
    <name type="scientific">Sinomicrobium oceani</name>
    <dbReference type="NCBI Taxonomy" id="1150368"/>
    <lineage>
        <taxon>Bacteria</taxon>
        <taxon>Pseudomonadati</taxon>
        <taxon>Bacteroidota</taxon>
        <taxon>Flavobacteriia</taxon>
        <taxon>Flavobacteriales</taxon>
        <taxon>Flavobacteriaceae</taxon>
        <taxon>Sinomicrobium</taxon>
    </lineage>
</organism>
<dbReference type="OrthoDB" id="710080at2"/>
<keyword evidence="1" id="KW-0732">Signal</keyword>
<proteinExistence type="predicted"/>
<dbReference type="RefSeq" id="WP_072319427.1">
    <property type="nucleotide sequence ID" value="NZ_FPJE01000043.1"/>
</dbReference>
<keyword evidence="4" id="KW-1185">Reference proteome</keyword>
<reference evidence="3 4" key="1">
    <citation type="submission" date="2016-11" db="EMBL/GenBank/DDBJ databases">
        <authorList>
            <person name="Jaros S."/>
            <person name="Januszkiewicz K."/>
            <person name="Wedrychowicz H."/>
        </authorList>
    </citation>
    <scope>NUCLEOTIDE SEQUENCE [LARGE SCALE GENOMIC DNA]</scope>
    <source>
        <strain evidence="3 4">CGMCC 1.12145</strain>
    </source>
</reference>
<feature type="chain" id="PRO_5009667799" evidence="1">
    <location>
        <begin position="23"/>
        <end position="150"/>
    </location>
</feature>
<dbReference type="Pfam" id="PF11396">
    <property type="entry name" value="PepSY_like"/>
    <property type="match status" value="1"/>
</dbReference>
<dbReference type="Proteomes" id="UP000182248">
    <property type="component" value="Unassembled WGS sequence"/>
</dbReference>
<sequence length="150" mass="17102">MRTKKNVIALFTLMITALSATAAFAQERVISKADLPQPAKTFLDSNFKEQKVIQVVKDTEYLVKTTYEVLLDNAMELEFDGKGNWKEIDGNHNPIPESLVPEKIGQYVQQNFPMQTINKIEKSSVKYEVELANDLDLEFSLNGEFLRIDD</sequence>
<evidence type="ECO:0000313" key="3">
    <source>
        <dbReference type="EMBL" id="SFW77283.1"/>
    </source>
</evidence>
<protein>
    <submittedName>
        <fullName evidence="3">Putative beta-lactamase-inhibitor-like, PepSY-like</fullName>
    </submittedName>
</protein>
<evidence type="ECO:0000256" key="1">
    <source>
        <dbReference type="SAM" id="SignalP"/>
    </source>
</evidence>
<evidence type="ECO:0000259" key="2">
    <source>
        <dbReference type="Pfam" id="PF11396"/>
    </source>
</evidence>